<organism evidence="1 2">
    <name type="scientific">Flavobacterium supellecticarium</name>
    <dbReference type="NCBI Taxonomy" id="2565924"/>
    <lineage>
        <taxon>Bacteria</taxon>
        <taxon>Pseudomonadati</taxon>
        <taxon>Bacteroidota</taxon>
        <taxon>Flavobacteriia</taxon>
        <taxon>Flavobacteriales</taxon>
        <taxon>Flavobacteriaceae</taxon>
        <taxon>Flavobacterium</taxon>
    </lineage>
</organism>
<accession>A0A4S3ZP94</accession>
<dbReference type="InterPro" id="IPR036278">
    <property type="entry name" value="Sialidase_sf"/>
</dbReference>
<dbReference type="RefSeq" id="WP_211089562.1">
    <property type="nucleotide sequence ID" value="NZ_SSNZ01000013.1"/>
</dbReference>
<comment type="caution">
    <text evidence="1">The sequence shown here is derived from an EMBL/GenBank/DDBJ whole genome shotgun (WGS) entry which is preliminary data.</text>
</comment>
<dbReference type="SUPFAM" id="SSF50939">
    <property type="entry name" value="Sialidases"/>
    <property type="match status" value="1"/>
</dbReference>
<dbReference type="AlphaFoldDB" id="A0A4S3ZP94"/>
<reference evidence="1 2" key="1">
    <citation type="submission" date="2019-04" db="EMBL/GenBank/DDBJ databases">
        <title>Flavobacterium sp. nov. isolated from construction timber.</title>
        <authorList>
            <person name="Lin S.-Y."/>
            <person name="Chang C.-T."/>
            <person name="Young C.-C."/>
        </authorList>
    </citation>
    <scope>NUCLEOTIDE SEQUENCE [LARGE SCALE GENOMIC DNA]</scope>
    <source>
        <strain evidence="1 2">CC-CTC003</strain>
    </source>
</reference>
<gene>
    <name evidence="1" type="ORF">E6C50_17300</name>
</gene>
<dbReference type="Proteomes" id="UP000307507">
    <property type="component" value="Unassembled WGS sequence"/>
</dbReference>
<dbReference type="EMBL" id="SSNZ01000013">
    <property type="protein sequence ID" value="THF47322.1"/>
    <property type="molecule type" value="Genomic_DNA"/>
</dbReference>
<protein>
    <submittedName>
        <fullName evidence="1">Uncharacterized protein</fullName>
    </submittedName>
</protein>
<name>A0A4S3ZP94_9FLAO</name>
<evidence type="ECO:0000313" key="1">
    <source>
        <dbReference type="EMBL" id="THF47322.1"/>
    </source>
</evidence>
<evidence type="ECO:0000313" key="2">
    <source>
        <dbReference type="Proteomes" id="UP000307507"/>
    </source>
</evidence>
<keyword evidence="2" id="KW-1185">Reference proteome</keyword>
<proteinExistence type="predicted"/>
<sequence>MLYRYFLLFAFFMLPTIVKSQPGWRDFTTRYYYMILDREGNEISFVKNKAYSIIIDSVQYRSPAIPNDSLRPVKRYQREGFDNYIRINDFSLRIPQGKYNSYVPLEIKIIHQKDTMYLNQTTGIGSGFSERLRINGQKDSEDTKPASDYSLRFIGGRYYFPNWAKTVWDNKPEPTGEVAFVNLDQRHFRIPKALYDSLALRKIDYRTRDQLTKRADDYVVQNFKRGCFLLNKRIEPTKFYNPALPFKEPYWDDALNPTKNKDVFFGRVRYSKDSLNESNWKYVFSLYDKRENSIRHWFPVNDIHSFSSGYLYKNPFNGVVYQEVWRVDKQQMAQKGYIPPKRHLYQSDDEGQTWKESLEMTQTFTKHDLEHIEFLDSDFAVGYGRKDVQHKTRKYTIKQVTYYLLKNGKAVDSIQMANDFYETVNYLERHNHSWFAVNDAMVLGIWNYNFNGAVEKNFFQIILFKNQNGWQFKAEEKQYVRPAVLGCIKRNYNTYTEYRNFNLINKKELRFKNNSGSLRLQNQVADHPWNSGVVVLEKDDHIYLLDNSNGFTYFSFDRGRSWYIYPKPLEQRSDYQFLEIDDQGIISFFNPSKLYKAFYQFIPES</sequence>